<dbReference type="STRING" id="1423735.FC15_GL000523"/>
<dbReference type="EMBL" id="AZFX01000019">
    <property type="protein sequence ID" value="KRM12028.1"/>
    <property type="molecule type" value="Genomic_DNA"/>
</dbReference>
<dbReference type="Proteomes" id="UP000051315">
    <property type="component" value="Unassembled WGS sequence"/>
</dbReference>
<accession>A0A0R1WCZ9</accession>
<keyword evidence="3" id="KW-1185">Reference proteome</keyword>
<dbReference type="AlphaFoldDB" id="A0A0R1WCZ9"/>
<organism evidence="2 3">
    <name type="scientific">Lapidilactobacillus concavus DSM 17758</name>
    <dbReference type="NCBI Taxonomy" id="1423735"/>
    <lineage>
        <taxon>Bacteria</taxon>
        <taxon>Bacillati</taxon>
        <taxon>Bacillota</taxon>
        <taxon>Bacilli</taxon>
        <taxon>Lactobacillales</taxon>
        <taxon>Lactobacillaceae</taxon>
        <taxon>Lapidilactobacillus</taxon>
    </lineage>
</organism>
<dbReference type="SUPFAM" id="SSF53335">
    <property type="entry name" value="S-adenosyl-L-methionine-dependent methyltransferases"/>
    <property type="match status" value="1"/>
</dbReference>
<dbReference type="PANTHER" id="PTHR43861">
    <property type="entry name" value="TRANS-ACONITATE 2-METHYLTRANSFERASE-RELATED"/>
    <property type="match status" value="1"/>
</dbReference>
<name>A0A0R1WCZ9_9LACO</name>
<dbReference type="PANTHER" id="PTHR43861:SF1">
    <property type="entry name" value="TRANS-ACONITATE 2-METHYLTRANSFERASE"/>
    <property type="match status" value="1"/>
</dbReference>
<dbReference type="PATRIC" id="fig|1423735.3.peg.546"/>
<protein>
    <recommendedName>
        <fullName evidence="1">Methyltransferase type 11 domain-containing protein</fullName>
    </recommendedName>
</protein>
<reference evidence="2 3" key="1">
    <citation type="journal article" date="2015" name="Genome Announc.">
        <title>Expanding the biotechnology potential of lactobacilli through comparative genomics of 213 strains and associated genera.</title>
        <authorList>
            <person name="Sun Z."/>
            <person name="Harris H.M."/>
            <person name="McCann A."/>
            <person name="Guo C."/>
            <person name="Argimon S."/>
            <person name="Zhang W."/>
            <person name="Yang X."/>
            <person name="Jeffery I.B."/>
            <person name="Cooney J.C."/>
            <person name="Kagawa T.F."/>
            <person name="Liu W."/>
            <person name="Song Y."/>
            <person name="Salvetti E."/>
            <person name="Wrobel A."/>
            <person name="Rasinkangas P."/>
            <person name="Parkhill J."/>
            <person name="Rea M.C."/>
            <person name="O'Sullivan O."/>
            <person name="Ritari J."/>
            <person name="Douillard F.P."/>
            <person name="Paul Ross R."/>
            <person name="Yang R."/>
            <person name="Briner A.E."/>
            <person name="Felis G.E."/>
            <person name="de Vos W.M."/>
            <person name="Barrangou R."/>
            <person name="Klaenhammer T.R."/>
            <person name="Caufield P.W."/>
            <person name="Cui Y."/>
            <person name="Zhang H."/>
            <person name="O'Toole P.W."/>
        </authorList>
    </citation>
    <scope>NUCLEOTIDE SEQUENCE [LARGE SCALE GENOMIC DNA]</scope>
    <source>
        <strain evidence="2 3">DSM 17758</strain>
    </source>
</reference>
<comment type="caution">
    <text evidence="2">The sequence shown here is derived from an EMBL/GenBank/DDBJ whole genome shotgun (WGS) entry which is preliminary data.</text>
</comment>
<sequence length="246" mass="27924">MFLMTDIYDDDQFFQKYSEMNRSKLGLAGAGEWPTLQQLLPDFRGLSVLDLGCGYGWHCRYAAEHGAKSVVGVDLSEKMLTVARDQTTATNVTYLKADIATVSFPENQFDVVISSLAFHYLPSFAQVTAAVHGYLKPQGRFIFSVEHPVFTAEGHQDWVYDAAGKISYFPVDRYFDEGQRLANFLDTPVTKYHRTLTTYFEDLVSHGFTVDHLQEPQPPQNMLDQPGMKDELRRPMMLIMAATNQK</sequence>
<dbReference type="InterPro" id="IPR029063">
    <property type="entry name" value="SAM-dependent_MTases_sf"/>
</dbReference>
<proteinExistence type="predicted"/>
<evidence type="ECO:0000313" key="3">
    <source>
        <dbReference type="Proteomes" id="UP000051315"/>
    </source>
</evidence>
<dbReference type="GO" id="GO:0008757">
    <property type="term" value="F:S-adenosylmethionine-dependent methyltransferase activity"/>
    <property type="evidence" value="ECO:0007669"/>
    <property type="project" value="InterPro"/>
</dbReference>
<evidence type="ECO:0000259" key="1">
    <source>
        <dbReference type="Pfam" id="PF08241"/>
    </source>
</evidence>
<dbReference type="CDD" id="cd02440">
    <property type="entry name" value="AdoMet_MTases"/>
    <property type="match status" value="1"/>
</dbReference>
<dbReference type="Pfam" id="PF08241">
    <property type="entry name" value="Methyltransf_11"/>
    <property type="match status" value="1"/>
</dbReference>
<feature type="domain" description="Methyltransferase type 11" evidence="1">
    <location>
        <begin position="49"/>
        <end position="143"/>
    </location>
</feature>
<dbReference type="Gene3D" id="3.40.50.150">
    <property type="entry name" value="Vaccinia Virus protein VP39"/>
    <property type="match status" value="1"/>
</dbReference>
<evidence type="ECO:0000313" key="2">
    <source>
        <dbReference type="EMBL" id="KRM12028.1"/>
    </source>
</evidence>
<dbReference type="InterPro" id="IPR013216">
    <property type="entry name" value="Methyltransf_11"/>
</dbReference>
<gene>
    <name evidence="2" type="ORF">FC15_GL000523</name>
</gene>